<organism evidence="7 8">
    <name type="scientific">Bradyrhizobium arachidis</name>
    <dbReference type="NCBI Taxonomy" id="858423"/>
    <lineage>
        <taxon>Bacteria</taxon>
        <taxon>Pseudomonadati</taxon>
        <taxon>Pseudomonadota</taxon>
        <taxon>Alphaproteobacteria</taxon>
        <taxon>Hyphomicrobiales</taxon>
        <taxon>Nitrobacteraceae</taxon>
        <taxon>Bradyrhizobium</taxon>
    </lineage>
</organism>
<keyword evidence="1 3" id="KW-0807">Transducer</keyword>
<dbReference type="SMART" id="SM00283">
    <property type="entry name" value="MA"/>
    <property type="match status" value="1"/>
</dbReference>
<dbReference type="CDD" id="cd06225">
    <property type="entry name" value="HAMP"/>
    <property type="match status" value="1"/>
</dbReference>
<dbReference type="PROSITE" id="PS50111">
    <property type="entry name" value="CHEMOTAXIS_TRANSDUC_2"/>
    <property type="match status" value="1"/>
</dbReference>
<dbReference type="AlphaFoldDB" id="A0AAE7NKM3"/>
<evidence type="ECO:0000256" key="3">
    <source>
        <dbReference type="PROSITE-ProRule" id="PRU00284"/>
    </source>
</evidence>
<dbReference type="InterPro" id="IPR004090">
    <property type="entry name" value="Chemotax_Me-accpt_rcpt"/>
</dbReference>
<dbReference type="PANTHER" id="PTHR32089:SF112">
    <property type="entry name" value="LYSOZYME-LIKE PROTEIN-RELATED"/>
    <property type="match status" value="1"/>
</dbReference>
<dbReference type="SUPFAM" id="SSF58104">
    <property type="entry name" value="Methyl-accepting chemotaxis protein (MCP) signaling domain"/>
    <property type="match status" value="1"/>
</dbReference>
<evidence type="ECO:0000256" key="2">
    <source>
        <dbReference type="ARBA" id="ARBA00029447"/>
    </source>
</evidence>
<dbReference type="EMBL" id="CP030050">
    <property type="protein sequence ID" value="QOZ66707.1"/>
    <property type="molecule type" value="Genomic_DNA"/>
</dbReference>
<dbReference type="GO" id="GO:0004888">
    <property type="term" value="F:transmembrane signaling receptor activity"/>
    <property type="evidence" value="ECO:0007669"/>
    <property type="project" value="InterPro"/>
</dbReference>
<dbReference type="Gene3D" id="1.10.287.950">
    <property type="entry name" value="Methyl-accepting chemotaxis protein"/>
    <property type="match status" value="1"/>
</dbReference>
<dbReference type="KEGG" id="barh:WN72_10465"/>
<dbReference type="Pfam" id="PF00672">
    <property type="entry name" value="HAMP"/>
    <property type="match status" value="1"/>
</dbReference>
<dbReference type="Proteomes" id="UP000594015">
    <property type="component" value="Chromosome"/>
</dbReference>
<evidence type="ECO:0000259" key="6">
    <source>
        <dbReference type="PROSITE" id="PS50885"/>
    </source>
</evidence>
<protein>
    <submittedName>
        <fullName evidence="7">Methyl-accepting chemotaxis protein</fullName>
    </submittedName>
</protein>
<dbReference type="RefSeq" id="WP_092217738.1">
    <property type="nucleotide sequence ID" value="NZ_CP030050.1"/>
</dbReference>
<gene>
    <name evidence="7" type="ORF">WN72_10465</name>
</gene>
<reference evidence="7 8" key="1">
    <citation type="submission" date="2018-06" db="EMBL/GenBank/DDBJ databases">
        <title>Comparative genomics of Bradyrhizobium nodulating Arachidis hypogaea.</title>
        <authorList>
            <person name="Li Y."/>
        </authorList>
    </citation>
    <scope>NUCLEOTIDE SEQUENCE [LARGE SCALE GENOMIC DNA]</scope>
    <source>
        <strain evidence="7 8">CCBAU 051107</strain>
    </source>
</reference>
<proteinExistence type="inferred from homology"/>
<feature type="transmembrane region" description="Helical" evidence="4">
    <location>
        <begin position="161"/>
        <end position="185"/>
    </location>
</feature>
<name>A0AAE7NKM3_9BRAD</name>
<dbReference type="SUPFAM" id="SSF158472">
    <property type="entry name" value="HAMP domain-like"/>
    <property type="match status" value="1"/>
</dbReference>
<dbReference type="PROSITE" id="PS50885">
    <property type="entry name" value="HAMP"/>
    <property type="match status" value="1"/>
</dbReference>
<dbReference type="Pfam" id="PF00015">
    <property type="entry name" value="MCPsignal"/>
    <property type="match status" value="1"/>
</dbReference>
<keyword evidence="4" id="KW-0472">Membrane</keyword>
<sequence>MSVAIVGYSIHTSRSANGLLATVVRQKDHVAEDERIEKQVFEARVHVWMALATDDPSHWEKAADTYRRTFARLEDLAADTKDLGRRVRVLDLKRAIEDDETKALGLKEFRGRNSALDTPAAKSAVSSALAAGGRVDELSEPLAIDYEKASRATALKAEDDLGLGVMIALILGALSLLLGFLLAVFTSRSISSPIRNLTASMLELAEGNFDVVLKGLGRKDEIGEIANAVERFKVRSAEKAEAETQAKLAHDRIAAEQRKSDMRGLADAFDAAIGEIVETVSSASTELEASARSLAKTAESTQRLSTAVASVSEQASANVQSVASATEEVSISVNEIGRQVQESARIASEAVRTAASADKRVLSLSEAAGKVGDVIQFINTIASQTNLLALNATIEAARAGDAGRGFAVVASEVKMLADQTAKATKEISDQICGIQSSTKESVASIKEVTSVIGRISESCSAIASAVEQQGAANQEIARNVQQAAIGTTQVATNIAEVDRGADQTGTASTQVLSAARSLAEDSNRLKLEVQSFLARVAEA</sequence>
<dbReference type="GO" id="GO:0007165">
    <property type="term" value="P:signal transduction"/>
    <property type="evidence" value="ECO:0007669"/>
    <property type="project" value="UniProtKB-KW"/>
</dbReference>
<feature type="domain" description="HAMP" evidence="6">
    <location>
        <begin position="188"/>
        <end position="241"/>
    </location>
</feature>
<evidence type="ECO:0000259" key="5">
    <source>
        <dbReference type="PROSITE" id="PS50111"/>
    </source>
</evidence>
<evidence type="ECO:0000313" key="7">
    <source>
        <dbReference type="EMBL" id="QOZ66707.1"/>
    </source>
</evidence>
<dbReference type="GO" id="GO:0016020">
    <property type="term" value="C:membrane"/>
    <property type="evidence" value="ECO:0007669"/>
    <property type="project" value="InterPro"/>
</dbReference>
<keyword evidence="4" id="KW-0812">Transmembrane</keyword>
<dbReference type="GO" id="GO:0006935">
    <property type="term" value="P:chemotaxis"/>
    <property type="evidence" value="ECO:0007669"/>
    <property type="project" value="InterPro"/>
</dbReference>
<comment type="similarity">
    <text evidence="2">Belongs to the methyl-accepting chemotaxis (MCP) protein family.</text>
</comment>
<dbReference type="InterPro" id="IPR003660">
    <property type="entry name" value="HAMP_dom"/>
</dbReference>
<evidence type="ECO:0000313" key="8">
    <source>
        <dbReference type="Proteomes" id="UP000594015"/>
    </source>
</evidence>
<keyword evidence="4" id="KW-1133">Transmembrane helix</keyword>
<evidence type="ECO:0000256" key="1">
    <source>
        <dbReference type="ARBA" id="ARBA00023224"/>
    </source>
</evidence>
<dbReference type="SMART" id="SM00304">
    <property type="entry name" value="HAMP"/>
    <property type="match status" value="1"/>
</dbReference>
<dbReference type="PANTHER" id="PTHR32089">
    <property type="entry name" value="METHYL-ACCEPTING CHEMOTAXIS PROTEIN MCPB"/>
    <property type="match status" value="1"/>
</dbReference>
<dbReference type="InterPro" id="IPR004089">
    <property type="entry name" value="MCPsignal_dom"/>
</dbReference>
<feature type="domain" description="Methyl-accepting transducer" evidence="5">
    <location>
        <begin position="276"/>
        <end position="519"/>
    </location>
</feature>
<evidence type="ECO:0000256" key="4">
    <source>
        <dbReference type="SAM" id="Phobius"/>
    </source>
</evidence>
<dbReference type="PRINTS" id="PR00260">
    <property type="entry name" value="CHEMTRNSDUCR"/>
</dbReference>
<dbReference type="Gene3D" id="6.10.340.10">
    <property type="match status" value="1"/>
</dbReference>
<accession>A0AAE7NKM3</accession>